<dbReference type="AlphaFoldDB" id="A0A1I7N1M3"/>
<reference evidence="2 3" key="1">
    <citation type="submission" date="2016-10" db="EMBL/GenBank/DDBJ databases">
        <authorList>
            <person name="de Groot N.N."/>
        </authorList>
    </citation>
    <scope>NUCLEOTIDE SEQUENCE [LARGE SCALE GENOMIC DNA]</scope>
    <source>
        <strain evidence="2 3">IPL20</strain>
    </source>
</reference>
<gene>
    <name evidence="2" type="ORF">SAMN05216456_0539</name>
</gene>
<evidence type="ECO:0000259" key="1">
    <source>
        <dbReference type="Pfam" id="PF13472"/>
    </source>
</evidence>
<feature type="domain" description="SGNH hydrolase-type esterase" evidence="1">
    <location>
        <begin position="217"/>
        <end position="430"/>
    </location>
</feature>
<evidence type="ECO:0000313" key="3">
    <source>
        <dbReference type="Proteomes" id="UP000199074"/>
    </source>
</evidence>
<dbReference type="GO" id="GO:0016788">
    <property type="term" value="F:hydrolase activity, acting on ester bonds"/>
    <property type="evidence" value="ECO:0007669"/>
    <property type="project" value="UniProtKB-ARBA"/>
</dbReference>
<accession>A0A1I7N1M3</accession>
<organism evidence="2 3">
    <name type="scientific">Devosia crocina</name>
    <dbReference type="NCBI Taxonomy" id="429728"/>
    <lineage>
        <taxon>Bacteria</taxon>
        <taxon>Pseudomonadati</taxon>
        <taxon>Pseudomonadota</taxon>
        <taxon>Alphaproteobacteria</taxon>
        <taxon>Hyphomicrobiales</taxon>
        <taxon>Devosiaceae</taxon>
        <taxon>Devosia</taxon>
    </lineage>
</organism>
<keyword evidence="3" id="KW-1185">Reference proteome</keyword>
<sequence>MAQTTDLAELGAEQSAFFALLREGYPLPANAALFPLGSAQYFGQVATNCRLANAKAGSNKGLSARNHHRARGAVTEIAMVLPNWYVERSGAKFEYPNVAGSIVGASVEYPAGTFHRLKFDDAVRGLVPGGSYLVSDFLALNIPDGAEFWTNIWVSAGATVIFYNGATGQVAGNGERANVGTGELPDYTLAPHTGTAQSFGFWPLALLGRTRGKATAIFGDSLGEGVGDSADASDHVGMIARALGNHHGYVNLSQSGDRLQLALQSHSKRLSVLAYVRNAVSSLGLNDIGSGRSLVQVQSDMLAFWRILASRMPAGGRVFQTTITPSTTSTDSFATLANQAPSPGFVLSGAGTRERLNDWLRDGAPIVTGVSAAPGAAAIRAGEDGHPLSAVFDVADQVESARNSGRWKVDGTAGKWTTDGIHPSTYGYAAISSSGVVDLFSLV</sequence>
<evidence type="ECO:0000313" key="2">
    <source>
        <dbReference type="EMBL" id="SFV28535.1"/>
    </source>
</evidence>
<proteinExistence type="predicted"/>
<dbReference type="CDD" id="cd00229">
    <property type="entry name" value="SGNH_hydrolase"/>
    <property type="match status" value="1"/>
</dbReference>
<protein>
    <submittedName>
        <fullName evidence="2">Lysophospholipase L1</fullName>
    </submittedName>
</protein>
<dbReference type="Gene3D" id="3.40.50.1110">
    <property type="entry name" value="SGNH hydrolase"/>
    <property type="match status" value="1"/>
</dbReference>
<dbReference type="Proteomes" id="UP000199074">
    <property type="component" value="Unassembled WGS sequence"/>
</dbReference>
<dbReference type="EMBL" id="FPCK01000001">
    <property type="protein sequence ID" value="SFV28535.1"/>
    <property type="molecule type" value="Genomic_DNA"/>
</dbReference>
<dbReference type="STRING" id="429728.SAMN05216456_0539"/>
<dbReference type="InterPro" id="IPR036514">
    <property type="entry name" value="SGNH_hydro_sf"/>
</dbReference>
<name>A0A1I7N1M3_9HYPH</name>
<dbReference type="RefSeq" id="WP_175528432.1">
    <property type="nucleotide sequence ID" value="NZ_FPCK01000001.1"/>
</dbReference>
<dbReference type="Pfam" id="PF13472">
    <property type="entry name" value="Lipase_GDSL_2"/>
    <property type="match status" value="1"/>
</dbReference>
<dbReference type="InterPro" id="IPR013830">
    <property type="entry name" value="SGNH_hydro"/>
</dbReference>
<dbReference type="SUPFAM" id="SSF52266">
    <property type="entry name" value="SGNH hydrolase"/>
    <property type="match status" value="1"/>
</dbReference>